<keyword evidence="2" id="KW-0238">DNA-binding</keyword>
<dbReference type="GO" id="GO:0006355">
    <property type="term" value="P:regulation of DNA-templated transcription"/>
    <property type="evidence" value="ECO:0007669"/>
    <property type="project" value="InterPro"/>
</dbReference>
<dbReference type="InterPro" id="IPR000792">
    <property type="entry name" value="Tscrpt_reg_LuxR_C"/>
</dbReference>
<sequence length="241" mass="26993">MDAARQWGRRALDFVDAVERLNVPGVVKLFESEIKACGFHAYIMAGLPAPGTALPELTVANGWPAEWFELYTRENFSALDPVPRFGASTVQPFEWSDARYDKEDDPAAHLVMMRATEFRLRDGYCIPMHYDGGGAVISLATEHLHLDPLAKSALQLIGVYAHNRIRSLSRAPEEKRELLTVREREVLRWVAGGKTSWEISVILKISERTVKFHLVEASRKLNAVNRTSAVAKALARGLIKL</sequence>
<evidence type="ECO:0000256" key="3">
    <source>
        <dbReference type="ARBA" id="ARBA00023163"/>
    </source>
</evidence>
<evidence type="ECO:0000259" key="4">
    <source>
        <dbReference type="PROSITE" id="PS50043"/>
    </source>
</evidence>
<dbReference type="InterPro" id="IPR036388">
    <property type="entry name" value="WH-like_DNA-bd_sf"/>
</dbReference>
<dbReference type="EMBL" id="LT670849">
    <property type="protein sequence ID" value="SHN71756.1"/>
    <property type="molecule type" value="Genomic_DNA"/>
</dbReference>
<dbReference type="Gene3D" id="1.10.10.10">
    <property type="entry name" value="Winged helix-like DNA-binding domain superfamily/Winged helix DNA-binding domain"/>
    <property type="match status" value="1"/>
</dbReference>
<feature type="domain" description="HTH luxR-type" evidence="4">
    <location>
        <begin position="172"/>
        <end position="237"/>
    </location>
</feature>
<keyword evidence="1" id="KW-0805">Transcription regulation</keyword>
<evidence type="ECO:0000256" key="2">
    <source>
        <dbReference type="ARBA" id="ARBA00023125"/>
    </source>
</evidence>
<protein>
    <submittedName>
        <fullName evidence="5">Transcriptional regulator, LuxR family</fullName>
    </submittedName>
</protein>
<dbReference type="InterPro" id="IPR036693">
    <property type="entry name" value="TF_LuxR_autoind-bd_dom_sf"/>
</dbReference>
<gene>
    <name evidence="5" type="ORF">SAMN05444170_2102</name>
</gene>
<dbReference type="Gene3D" id="3.30.450.80">
    <property type="entry name" value="Transcription factor LuxR-like, autoinducer-binding domain"/>
    <property type="match status" value="1"/>
</dbReference>
<dbReference type="CDD" id="cd06170">
    <property type="entry name" value="LuxR_C_like"/>
    <property type="match status" value="1"/>
</dbReference>
<dbReference type="PROSITE" id="PS50043">
    <property type="entry name" value="HTH_LUXR_2"/>
    <property type="match status" value="1"/>
</dbReference>
<dbReference type="Pfam" id="PF03472">
    <property type="entry name" value="Autoind_bind"/>
    <property type="match status" value="1"/>
</dbReference>
<dbReference type="Pfam" id="PF00196">
    <property type="entry name" value="GerE"/>
    <property type="match status" value="1"/>
</dbReference>
<dbReference type="SUPFAM" id="SSF75516">
    <property type="entry name" value="Pheromone-binding domain of LuxR-like quorum-sensing transcription factors"/>
    <property type="match status" value="1"/>
</dbReference>
<dbReference type="InterPro" id="IPR005143">
    <property type="entry name" value="TF_LuxR_autoind-bd_dom"/>
</dbReference>
<proteinExistence type="predicted"/>
<dbReference type="SMART" id="SM00421">
    <property type="entry name" value="HTH_LUXR"/>
    <property type="match status" value="1"/>
</dbReference>
<dbReference type="InterPro" id="IPR016032">
    <property type="entry name" value="Sig_transdc_resp-reg_C-effctor"/>
</dbReference>
<dbReference type="Proteomes" id="UP000184096">
    <property type="component" value="Chromosome I"/>
</dbReference>
<dbReference type="PRINTS" id="PR00038">
    <property type="entry name" value="HTHLUXR"/>
</dbReference>
<evidence type="ECO:0000313" key="5">
    <source>
        <dbReference type="EMBL" id="SHN71756.1"/>
    </source>
</evidence>
<dbReference type="SUPFAM" id="SSF46894">
    <property type="entry name" value="C-terminal effector domain of the bipartite response regulators"/>
    <property type="match status" value="1"/>
</dbReference>
<dbReference type="PANTHER" id="PTHR44688:SF16">
    <property type="entry name" value="DNA-BINDING TRANSCRIPTIONAL ACTIVATOR DEVR_DOSR"/>
    <property type="match status" value="1"/>
</dbReference>
<dbReference type="GO" id="GO:0003677">
    <property type="term" value="F:DNA binding"/>
    <property type="evidence" value="ECO:0007669"/>
    <property type="project" value="UniProtKB-KW"/>
</dbReference>
<organism evidence="5 6">
    <name type="scientific">Bradyrhizobium erythrophlei</name>
    <dbReference type="NCBI Taxonomy" id="1437360"/>
    <lineage>
        <taxon>Bacteria</taxon>
        <taxon>Pseudomonadati</taxon>
        <taxon>Pseudomonadota</taxon>
        <taxon>Alphaproteobacteria</taxon>
        <taxon>Hyphomicrobiales</taxon>
        <taxon>Nitrobacteraceae</taxon>
        <taxon>Bradyrhizobium</taxon>
    </lineage>
</organism>
<evidence type="ECO:0000313" key="6">
    <source>
        <dbReference type="Proteomes" id="UP000184096"/>
    </source>
</evidence>
<dbReference type="PANTHER" id="PTHR44688">
    <property type="entry name" value="DNA-BINDING TRANSCRIPTIONAL ACTIVATOR DEVR_DOSR"/>
    <property type="match status" value="1"/>
</dbReference>
<dbReference type="AlphaFoldDB" id="A0A1M7TM45"/>
<reference evidence="6" key="1">
    <citation type="submission" date="2016-11" db="EMBL/GenBank/DDBJ databases">
        <authorList>
            <person name="Varghese N."/>
            <person name="Submissions S."/>
        </authorList>
    </citation>
    <scope>NUCLEOTIDE SEQUENCE [LARGE SCALE GENOMIC DNA]</scope>
    <source>
        <strain evidence="6">GAS401</strain>
    </source>
</reference>
<keyword evidence="3" id="KW-0804">Transcription</keyword>
<name>A0A1M7TM45_9BRAD</name>
<accession>A0A1M7TM45</accession>
<keyword evidence="6" id="KW-1185">Reference proteome</keyword>
<evidence type="ECO:0000256" key="1">
    <source>
        <dbReference type="ARBA" id="ARBA00023015"/>
    </source>
</evidence>